<dbReference type="STRING" id="1416778.SAMN05443633_110151"/>
<keyword evidence="3" id="KW-1185">Reference proteome</keyword>
<dbReference type="RefSeq" id="WP_072960766.1">
    <property type="nucleotide sequence ID" value="NZ_FQUT01000010.1"/>
</dbReference>
<evidence type="ECO:0000259" key="1">
    <source>
        <dbReference type="PROSITE" id="PS51819"/>
    </source>
</evidence>
<evidence type="ECO:0000313" key="3">
    <source>
        <dbReference type="Proteomes" id="UP000184518"/>
    </source>
</evidence>
<dbReference type="SUPFAM" id="SSF54593">
    <property type="entry name" value="Glyoxalase/Bleomycin resistance protein/Dihydroxybiphenyl dioxygenase"/>
    <property type="match status" value="1"/>
</dbReference>
<accession>A0A1M5HBN7</accession>
<dbReference type="InterPro" id="IPR004360">
    <property type="entry name" value="Glyas_Fos-R_dOase_dom"/>
</dbReference>
<dbReference type="PROSITE" id="PS51819">
    <property type="entry name" value="VOC"/>
    <property type="match status" value="1"/>
</dbReference>
<sequence>MKSKFTSLRPILWTENMDETIGFYQQCLGFTLNERNDDWQWASLEKDEVQIMLTKPNSHEKFNGIGFTGSFYFNVDNVDELWEDLKTKVKICYEIETFDWAMREFAIYDNNGYILQFGQHINEIRSSE</sequence>
<organism evidence="2 3">
    <name type="scientific">Chryseobacterium arachidis</name>
    <dbReference type="NCBI Taxonomy" id="1416778"/>
    <lineage>
        <taxon>Bacteria</taxon>
        <taxon>Pseudomonadati</taxon>
        <taxon>Bacteroidota</taxon>
        <taxon>Flavobacteriia</taxon>
        <taxon>Flavobacteriales</taxon>
        <taxon>Weeksellaceae</taxon>
        <taxon>Chryseobacterium group</taxon>
        <taxon>Chryseobacterium</taxon>
    </lineage>
</organism>
<feature type="domain" description="VOC" evidence="1">
    <location>
        <begin position="4"/>
        <end position="120"/>
    </location>
</feature>
<gene>
    <name evidence="2" type="ORF">SAMN05443633_110151</name>
</gene>
<dbReference type="InterPro" id="IPR029068">
    <property type="entry name" value="Glyas_Bleomycin-R_OHBP_Dase"/>
</dbReference>
<protein>
    <submittedName>
        <fullName evidence="2">Uncharacterized conserved protein PhnB, glyoxalase superfamily</fullName>
    </submittedName>
</protein>
<dbReference type="Pfam" id="PF00903">
    <property type="entry name" value="Glyoxalase"/>
    <property type="match status" value="1"/>
</dbReference>
<dbReference type="AlphaFoldDB" id="A0A1M5HBN7"/>
<dbReference type="InterPro" id="IPR037523">
    <property type="entry name" value="VOC_core"/>
</dbReference>
<dbReference type="EMBL" id="FQUT01000010">
    <property type="protein sequence ID" value="SHG13399.1"/>
    <property type="molecule type" value="Genomic_DNA"/>
</dbReference>
<reference evidence="3" key="1">
    <citation type="submission" date="2016-11" db="EMBL/GenBank/DDBJ databases">
        <authorList>
            <person name="Varghese N."/>
            <person name="Submissions S."/>
        </authorList>
    </citation>
    <scope>NUCLEOTIDE SEQUENCE [LARGE SCALE GENOMIC DNA]</scope>
    <source>
        <strain evidence="3">DSM 27619</strain>
    </source>
</reference>
<evidence type="ECO:0000313" key="2">
    <source>
        <dbReference type="EMBL" id="SHG13399.1"/>
    </source>
</evidence>
<dbReference type="Gene3D" id="3.10.180.10">
    <property type="entry name" value="2,3-Dihydroxybiphenyl 1,2-Dioxygenase, domain 1"/>
    <property type="match status" value="1"/>
</dbReference>
<name>A0A1M5HBN7_9FLAO</name>
<dbReference type="OrthoDB" id="66829at2"/>
<dbReference type="Proteomes" id="UP000184518">
    <property type="component" value="Unassembled WGS sequence"/>
</dbReference>
<proteinExistence type="predicted"/>